<reference evidence="2" key="2">
    <citation type="submission" date="2018-05" db="EMBL/GenBank/DDBJ databases">
        <title>OmerRS3 (Oryza meridionalis Reference Sequence Version 3).</title>
        <authorList>
            <person name="Zhang J."/>
            <person name="Kudrna D."/>
            <person name="Lee S."/>
            <person name="Talag J."/>
            <person name="Welchert J."/>
            <person name="Wing R.A."/>
        </authorList>
    </citation>
    <scope>NUCLEOTIDE SEQUENCE [LARGE SCALE GENOMIC DNA]</scope>
    <source>
        <strain evidence="2">cv. OR44</strain>
    </source>
</reference>
<feature type="compositionally biased region" description="Gly residues" evidence="1">
    <location>
        <begin position="95"/>
        <end position="108"/>
    </location>
</feature>
<dbReference type="Proteomes" id="UP000008021">
    <property type="component" value="Chromosome 1"/>
</dbReference>
<evidence type="ECO:0008006" key="4">
    <source>
        <dbReference type="Google" id="ProtNLM"/>
    </source>
</evidence>
<accession>A0A0E0BY30</accession>
<feature type="region of interest" description="Disordered" evidence="1">
    <location>
        <begin position="66"/>
        <end position="108"/>
    </location>
</feature>
<dbReference type="AlphaFoldDB" id="A0A0E0BY30"/>
<dbReference type="HOGENOM" id="CLU_2201161_0_0_1"/>
<dbReference type="Gramene" id="OMERI01G05210.1">
    <property type="protein sequence ID" value="OMERI01G05210.1"/>
    <property type="gene ID" value="OMERI01G05210"/>
</dbReference>
<reference evidence="2" key="1">
    <citation type="submission" date="2015-04" db="UniProtKB">
        <authorList>
            <consortium name="EnsemblPlants"/>
        </authorList>
    </citation>
    <scope>IDENTIFICATION</scope>
</reference>
<feature type="region of interest" description="Disordered" evidence="1">
    <location>
        <begin position="13"/>
        <end position="43"/>
    </location>
</feature>
<organism evidence="2">
    <name type="scientific">Oryza meridionalis</name>
    <dbReference type="NCBI Taxonomy" id="40149"/>
    <lineage>
        <taxon>Eukaryota</taxon>
        <taxon>Viridiplantae</taxon>
        <taxon>Streptophyta</taxon>
        <taxon>Embryophyta</taxon>
        <taxon>Tracheophyta</taxon>
        <taxon>Spermatophyta</taxon>
        <taxon>Magnoliopsida</taxon>
        <taxon>Liliopsida</taxon>
        <taxon>Poales</taxon>
        <taxon>Poaceae</taxon>
        <taxon>BOP clade</taxon>
        <taxon>Oryzoideae</taxon>
        <taxon>Oryzeae</taxon>
        <taxon>Oryzinae</taxon>
        <taxon>Oryza</taxon>
    </lineage>
</organism>
<dbReference type="EnsemblPlants" id="OMERI01G05210.1">
    <property type="protein sequence ID" value="OMERI01G05210.1"/>
    <property type="gene ID" value="OMERI01G05210"/>
</dbReference>
<proteinExistence type="predicted"/>
<evidence type="ECO:0000313" key="3">
    <source>
        <dbReference type="Proteomes" id="UP000008021"/>
    </source>
</evidence>
<feature type="compositionally biased region" description="Basic and acidic residues" evidence="1">
    <location>
        <begin position="79"/>
        <end position="89"/>
    </location>
</feature>
<sequence length="108" mass="11400">MRHSETAAVAAERYLEQQRSPGDSAEDGGGRGWLQRGGRRRSRRAMAVVAVGDGAADGGEQRRWATAPRTAVGTAPRAWRADAREESRCKRGAKGEMGGGMCVGSTVG</sequence>
<protein>
    <recommendedName>
        <fullName evidence="4">DUF834 domain-containing protein</fullName>
    </recommendedName>
</protein>
<name>A0A0E0BY30_9ORYZ</name>
<evidence type="ECO:0000256" key="1">
    <source>
        <dbReference type="SAM" id="MobiDB-lite"/>
    </source>
</evidence>
<evidence type="ECO:0000313" key="2">
    <source>
        <dbReference type="EnsemblPlants" id="OMERI01G05210.1"/>
    </source>
</evidence>
<keyword evidence="3" id="KW-1185">Reference proteome</keyword>